<evidence type="ECO:0000313" key="1">
    <source>
        <dbReference type="EMBL" id="KAJ8667983.1"/>
    </source>
</evidence>
<dbReference type="EMBL" id="CM056744">
    <property type="protein sequence ID" value="KAJ8667983.1"/>
    <property type="molecule type" value="Genomic_DNA"/>
</dbReference>
<gene>
    <name evidence="1" type="ORF">QAD02_009646</name>
</gene>
<proteinExistence type="predicted"/>
<accession>A0ACC2NB66</accession>
<dbReference type="Proteomes" id="UP001239111">
    <property type="component" value="Chromosome 4"/>
</dbReference>
<name>A0ACC2NB66_9HYME</name>
<comment type="caution">
    <text evidence="1">The sequence shown here is derived from an EMBL/GenBank/DDBJ whole genome shotgun (WGS) entry which is preliminary data.</text>
</comment>
<evidence type="ECO:0000313" key="2">
    <source>
        <dbReference type="Proteomes" id="UP001239111"/>
    </source>
</evidence>
<reference evidence="1" key="1">
    <citation type="submission" date="2023-04" db="EMBL/GenBank/DDBJ databases">
        <title>A chromosome-level genome assembly of the parasitoid wasp Eretmocerus hayati.</title>
        <authorList>
            <person name="Zhong Y."/>
            <person name="Liu S."/>
            <person name="Liu Y."/>
        </authorList>
    </citation>
    <scope>NUCLEOTIDE SEQUENCE</scope>
    <source>
        <strain evidence="1">ZJU_SS_LIU_2023</strain>
    </source>
</reference>
<protein>
    <submittedName>
        <fullName evidence="1">Uncharacterized protein</fullName>
    </submittedName>
</protein>
<keyword evidence="2" id="KW-1185">Reference proteome</keyword>
<organism evidence="1 2">
    <name type="scientific">Eretmocerus hayati</name>
    <dbReference type="NCBI Taxonomy" id="131215"/>
    <lineage>
        <taxon>Eukaryota</taxon>
        <taxon>Metazoa</taxon>
        <taxon>Ecdysozoa</taxon>
        <taxon>Arthropoda</taxon>
        <taxon>Hexapoda</taxon>
        <taxon>Insecta</taxon>
        <taxon>Pterygota</taxon>
        <taxon>Neoptera</taxon>
        <taxon>Endopterygota</taxon>
        <taxon>Hymenoptera</taxon>
        <taxon>Apocrita</taxon>
        <taxon>Proctotrupomorpha</taxon>
        <taxon>Chalcidoidea</taxon>
        <taxon>Aphelinidae</taxon>
        <taxon>Aphelininae</taxon>
        <taxon>Eretmocerus</taxon>
    </lineage>
</organism>
<sequence length="305" mass="36280">MDVDQDHSSSNSEEEESRQLMEYASEKKEEDSHSNSSCSRSSSPTRENLIPGVGTIPKKEIPTKRDFSDSSSESDEDSCNDEWESEDDNFDYTSRLTYKPSPEEAKKLANLIVKFNHNVPPQHEIERTAGTRHLKPEEKEKFEHYAELKTGKFSKEEHKIIKRNWREFCESHGWDDKNPRPFLQMKYKNKVFFIERLNRMRFVQYLAKNLPNRSLYSVYHTFKVIFDPHKKSRYTQCEDNIILEYLAEHKDGNNDRLFADLALILRRTRASVWRRYRLLKNKEHKEERRKAAPSKSRNKNKRVSL</sequence>